<dbReference type="Gene3D" id="3.30.70.260">
    <property type="match status" value="1"/>
</dbReference>
<dbReference type="AlphaFoldDB" id="A0A2S6GBR7"/>
<dbReference type="Gene3D" id="3.40.190.10">
    <property type="entry name" value="Periplasmic binding protein-like II"/>
    <property type="match status" value="2"/>
</dbReference>
<dbReference type="GO" id="GO:0009094">
    <property type="term" value="P:L-phenylalanine biosynthetic process"/>
    <property type="evidence" value="ECO:0007669"/>
    <property type="project" value="UniProtKB-UniPathway"/>
</dbReference>
<dbReference type="SUPFAM" id="SSF53850">
    <property type="entry name" value="Periplasmic binding protein-like II"/>
    <property type="match status" value="1"/>
</dbReference>
<dbReference type="UniPathway" id="UPA00121">
    <property type="reaction ID" value="UER00345"/>
</dbReference>
<dbReference type="Pfam" id="PF01842">
    <property type="entry name" value="ACT"/>
    <property type="match status" value="1"/>
</dbReference>
<dbReference type="RefSeq" id="WP_104483391.1">
    <property type="nucleotide sequence ID" value="NZ_CP154825.1"/>
</dbReference>
<dbReference type="PANTHER" id="PTHR21022:SF19">
    <property type="entry name" value="PREPHENATE DEHYDRATASE-RELATED"/>
    <property type="match status" value="1"/>
</dbReference>
<dbReference type="NCBIfam" id="NF008865">
    <property type="entry name" value="PRK11898.1"/>
    <property type="match status" value="1"/>
</dbReference>
<sequence length="312" mass="32934">MPSIAYFGPEGTFTEQAARALAPDADLLPMPTIPDAVAAVRAGRTDLACVPVENSIEGAVSATMDSLAADLLTTDTATRPVVALAEHLLPIRFSVLVRPGLAAADVRTVASHPHALAQVQRWVRANLPNAEPRVAASTAAAAVGVVKGEFDAAVTAPVASRHYELDVLATGVADESDAITRFLLLSRPTAPPAPTGADRTSVILVVSHRPGELAAVLAELATRGLNLTRIESRPLRDRFGEYRFYLDLDGHIGEQRVADALAALRRRSQHVLFLGSYPKAEGVAAAVESPFRDSDYADSAAWVTAIARGENV</sequence>
<dbReference type="Proteomes" id="UP000239203">
    <property type="component" value="Unassembled WGS sequence"/>
</dbReference>
<dbReference type="GO" id="GO:0004664">
    <property type="term" value="F:prephenate dehydratase activity"/>
    <property type="evidence" value="ECO:0007669"/>
    <property type="project" value="UniProtKB-UniRule"/>
</dbReference>
<evidence type="ECO:0000256" key="8">
    <source>
        <dbReference type="ARBA" id="ARBA00047848"/>
    </source>
</evidence>
<dbReference type="PIRSF" id="PIRSF001500">
    <property type="entry name" value="Chor_mut_pdt_Ppr"/>
    <property type="match status" value="1"/>
</dbReference>
<evidence type="ECO:0000256" key="3">
    <source>
        <dbReference type="ARBA" id="ARBA00021872"/>
    </source>
</evidence>
<evidence type="ECO:0000256" key="9">
    <source>
        <dbReference type="PIRSR" id="PIRSR001500-2"/>
    </source>
</evidence>
<keyword evidence="6 10" id="KW-0584">Phenylalanine biosynthesis</keyword>
<comment type="caution">
    <text evidence="13">The sequence shown here is derived from an EMBL/GenBank/DDBJ whole genome shotgun (WGS) entry which is preliminary data.</text>
</comment>
<dbReference type="CDD" id="cd13632">
    <property type="entry name" value="PBP2_Aa-PDT_like"/>
    <property type="match status" value="1"/>
</dbReference>
<evidence type="ECO:0000256" key="1">
    <source>
        <dbReference type="ARBA" id="ARBA00004741"/>
    </source>
</evidence>
<evidence type="ECO:0000256" key="7">
    <source>
        <dbReference type="ARBA" id="ARBA00023239"/>
    </source>
</evidence>
<feature type="site" description="Essential for prephenate dehydratase activity" evidence="9">
    <location>
        <position position="180"/>
    </location>
</feature>
<evidence type="ECO:0000259" key="11">
    <source>
        <dbReference type="PROSITE" id="PS51171"/>
    </source>
</evidence>
<comment type="catalytic activity">
    <reaction evidence="8 10">
        <text>prephenate + H(+) = 3-phenylpyruvate + CO2 + H2O</text>
        <dbReference type="Rhea" id="RHEA:21648"/>
        <dbReference type="ChEBI" id="CHEBI:15377"/>
        <dbReference type="ChEBI" id="CHEBI:15378"/>
        <dbReference type="ChEBI" id="CHEBI:16526"/>
        <dbReference type="ChEBI" id="CHEBI:18005"/>
        <dbReference type="ChEBI" id="CHEBI:29934"/>
        <dbReference type="EC" id="4.2.1.51"/>
    </reaction>
</comment>
<dbReference type="InterPro" id="IPR008242">
    <property type="entry name" value="Chor_mutase/pphenate_deHydtase"/>
</dbReference>
<accession>A0A2S6GBR7</accession>
<reference evidence="13 14" key="1">
    <citation type="submission" date="2018-02" db="EMBL/GenBank/DDBJ databases">
        <title>Genomic Encyclopedia of Archaeal and Bacterial Type Strains, Phase II (KMG-II): from individual species to whole genera.</title>
        <authorList>
            <person name="Goeker M."/>
        </authorList>
    </citation>
    <scope>NUCLEOTIDE SEQUENCE [LARGE SCALE GENOMIC DNA]</scope>
    <source>
        <strain evidence="13 14">YU 961-1</strain>
    </source>
</reference>
<dbReference type="PANTHER" id="PTHR21022">
    <property type="entry name" value="PREPHENATE DEHYDRATASE P PROTEIN"/>
    <property type="match status" value="1"/>
</dbReference>
<dbReference type="CDD" id="cd04905">
    <property type="entry name" value="ACT_CM-PDT"/>
    <property type="match status" value="1"/>
</dbReference>
<dbReference type="InterPro" id="IPR001086">
    <property type="entry name" value="Preph_deHydtase"/>
</dbReference>
<evidence type="ECO:0000259" key="12">
    <source>
        <dbReference type="PROSITE" id="PS51671"/>
    </source>
</evidence>
<dbReference type="InterPro" id="IPR002912">
    <property type="entry name" value="ACT_dom"/>
</dbReference>
<keyword evidence="14" id="KW-1185">Reference proteome</keyword>
<protein>
    <recommendedName>
        <fullName evidence="3 10">Prephenate dehydratase</fullName>
        <shortName evidence="10">PDT</shortName>
        <ecNumber evidence="2 10">4.2.1.51</ecNumber>
    </recommendedName>
</protein>
<feature type="domain" description="Prephenate dehydratase" evidence="11">
    <location>
        <begin position="3"/>
        <end position="187"/>
    </location>
</feature>
<dbReference type="GO" id="GO:0005737">
    <property type="term" value="C:cytoplasm"/>
    <property type="evidence" value="ECO:0007669"/>
    <property type="project" value="TreeGrafter"/>
</dbReference>
<evidence type="ECO:0000256" key="6">
    <source>
        <dbReference type="ARBA" id="ARBA00023222"/>
    </source>
</evidence>
<evidence type="ECO:0000313" key="14">
    <source>
        <dbReference type="Proteomes" id="UP000239203"/>
    </source>
</evidence>
<evidence type="ECO:0000256" key="4">
    <source>
        <dbReference type="ARBA" id="ARBA00022605"/>
    </source>
</evidence>
<name>A0A2S6GBR7_9PSEU</name>
<comment type="pathway">
    <text evidence="1 10">Amino-acid biosynthesis; L-phenylalanine biosynthesis; phenylpyruvate from prephenate: step 1/1.</text>
</comment>
<evidence type="ECO:0000313" key="13">
    <source>
        <dbReference type="EMBL" id="PPK61719.1"/>
    </source>
</evidence>
<dbReference type="EC" id="4.2.1.51" evidence="2 10"/>
<organism evidence="13 14">
    <name type="scientific">Actinokineospora auranticolor</name>
    <dbReference type="NCBI Taxonomy" id="155976"/>
    <lineage>
        <taxon>Bacteria</taxon>
        <taxon>Bacillati</taxon>
        <taxon>Actinomycetota</taxon>
        <taxon>Actinomycetes</taxon>
        <taxon>Pseudonocardiales</taxon>
        <taxon>Pseudonocardiaceae</taxon>
        <taxon>Actinokineospora</taxon>
    </lineage>
</organism>
<dbReference type="FunFam" id="3.30.70.260:FF:000012">
    <property type="entry name" value="Prephenate dehydratase"/>
    <property type="match status" value="1"/>
</dbReference>
<proteinExistence type="predicted"/>
<dbReference type="PROSITE" id="PS00858">
    <property type="entry name" value="PREPHENATE_DEHYDR_2"/>
    <property type="match status" value="1"/>
</dbReference>
<evidence type="ECO:0000256" key="5">
    <source>
        <dbReference type="ARBA" id="ARBA00023141"/>
    </source>
</evidence>
<dbReference type="OrthoDB" id="9802281at2"/>
<dbReference type="Pfam" id="PF00800">
    <property type="entry name" value="PDT"/>
    <property type="match status" value="1"/>
</dbReference>
<keyword evidence="4 10" id="KW-0028">Amino-acid biosynthesis</keyword>
<keyword evidence="5 10" id="KW-0057">Aromatic amino acid biosynthesis</keyword>
<gene>
    <name evidence="10" type="primary">pheA</name>
    <name evidence="13" type="ORF">CLV40_13916</name>
</gene>
<evidence type="ECO:0000256" key="10">
    <source>
        <dbReference type="RuleBase" id="RU361254"/>
    </source>
</evidence>
<dbReference type="PROSITE" id="PS00857">
    <property type="entry name" value="PREPHENATE_DEHYDR_1"/>
    <property type="match status" value="1"/>
</dbReference>
<dbReference type="InterPro" id="IPR018528">
    <property type="entry name" value="Preph_deHydtase_CS"/>
</dbReference>
<evidence type="ECO:0000256" key="2">
    <source>
        <dbReference type="ARBA" id="ARBA00013147"/>
    </source>
</evidence>
<keyword evidence="7 10" id="KW-0456">Lyase</keyword>
<dbReference type="EMBL" id="PTIX01000039">
    <property type="protein sequence ID" value="PPK61719.1"/>
    <property type="molecule type" value="Genomic_DNA"/>
</dbReference>
<dbReference type="PROSITE" id="PS51671">
    <property type="entry name" value="ACT"/>
    <property type="match status" value="1"/>
</dbReference>
<dbReference type="PROSITE" id="PS51171">
    <property type="entry name" value="PREPHENATE_DEHYDR_3"/>
    <property type="match status" value="1"/>
</dbReference>
<dbReference type="SUPFAM" id="SSF55021">
    <property type="entry name" value="ACT-like"/>
    <property type="match status" value="1"/>
</dbReference>
<dbReference type="InterPro" id="IPR045865">
    <property type="entry name" value="ACT-like_dom_sf"/>
</dbReference>
<feature type="domain" description="ACT" evidence="12">
    <location>
        <begin position="201"/>
        <end position="279"/>
    </location>
</feature>